<dbReference type="GO" id="GO:0016787">
    <property type="term" value="F:hydrolase activity"/>
    <property type="evidence" value="ECO:0007669"/>
    <property type="project" value="UniProtKB-KW"/>
</dbReference>
<organism evidence="2 3">
    <name type="scientific">Sphingomonas rosea</name>
    <dbReference type="NCBI Taxonomy" id="335605"/>
    <lineage>
        <taxon>Bacteria</taxon>
        <taxon>Pseudomonadati</taxon>
        <taxon>Pseudomonadota</taxon>
        <taxon>Alphaproteobacteria</taxon>
        <taxon>Sphingomonadales</taxon>
        <taxon>Sphingomonadaceae</taxon>
        <taxon>Sphingomonas</taxon>
    </lineage>
</organism>
<keyword evidence="2" id="KW-0378">Hydrolase</keyword>
<keyword evidence="3" id="KW-1185">Reference proteome</keyword>
<dbReference type="RefSeq" id="WP_344697530.1">
    <property type="nucleotide sequence ID" value="NZ_BAABBR010000001.1"/>
</dbReference>
<feature type="domain" description="AB hydrolase-1" evidence="1">
    <location>
        <begin position="57"/>
        <end position="295"/>
    </location>
</feature>
<dbReference type="Gene3D" id="3.40.50.1820">
    <property type="entry name" value="alpha/beta hydrolase"/>
    <property type="match status" value="1"/>
</dbReference>
<sequence length="312" mass="32372">MKKWAIAGASLVGGLLGAGLYSARVAKQAEALVPMDGRLVDVGGGVQLHVTEQGSGPPLLLIHGLGAQLRSFAQPMVDELAKDYRVIRVDRPGSGYSPMLPSRSQRLVDQADAMAGLIDALALDRPWLVGHSLGGALALQIAERHPGKVRGLALIAPATQPVRDVPEVFKGLMVPLPVAGLVARTIAVPLGLATRDKVLAMVFAPEAAPADYVTAGGGALALRPGNVEAACADLQLAREDADAMTGRYAALDLPVAILFGRGDALLAPAEHGAKTVGEIPGATLTEVEGGHMLPYTQPLETARWVRSVVASR</sequence>
<dbReference type="InterPro" id="IPR000073">
    <property type="entry name" value="AB_hydrolase_1"/>
</dbReference>
<evidence type="ECO:0000259" key="1">
    <source>
        <dbReference type="Pfam" id="PF00561"/>
    </source>
</evidence>
<comment type="caution">
    <text evidence="2">The sequence shown here is derived from an EMBL/GenBank/DDBJ whole genome shotgun (WGS) entry which is preliminary data.</text>
</comment>
<dbReference type="SUPFAM" id="SSF53474">
    <property type="entry name" value="alpha/beta-Hydrolases"/>
    <property type="match status" value="1"/>
</dbReference>
<dbReference type="InterPro" id="IPR029058">
    <property type="entry name" value="AB_hydrolase_fold"/>
</dbReference>
<protein>
    <submittedName>
        <fullName evidence="2">Alpha/beta fold hydrolase</fullName>
    </submittedName>
</protein>
<accession>A0ABP7UHS2</accession>
<dbReference type="Proteomes" id="UP001424459">
    <property type="component" value="Unassembled WGS sequence"/>
</dbReference>
<proteinExistence type="predicted"/>
<dbReference type="PANTHER" id="PTHR43798">
    <property type="entry name" value="MONOACYLGLYCEROL LIPASE"/>
    <property type="match status" value="1"/>
</dbReference>
<dbReference type="PRINTS" id="PR00111">
    <property type="entry name" value="ABHYDROLASE"/>
</dbReference>
<name>A0ABP7UHS2_9SPHN</name>
<dbReference type="InterPro" id="IPR050266">
    <property type="entry name" value="AB_hydrolase_sf"/>
</dbReference>
<reference evidence="3" key="1">
    <citation type="journal article" date="2019" name="Int. J. Syst. Evol. Microbiol.">
        <title>The Global Catalogue of Microorganisms (GCM) 10K type strain sequencing project: providing services to taxonomists for standard genome sequencing and annotation.</title>
        <authorList>
            <consortium name="The Broad Institute Genomics Platform"/>
            <consortium name="The Broad Institute Genome Sequencing Center for Infectious Disease"/>
            <person name="Wu L."/>
            <person name="Ma J."/>
        </authorList>
    </citation>
    <scope>NUCLEOTIDE SEQUENCE [LARGE SCALE GENOMIC DNA]</scope>
    <source>
        <strain evidence="3">JCM 17564</strain>
    </source>
</reference>
<dbReference type="Pfam" id="PF00561">
    <property type="entry name" value="Abhydrolase_1"/>
    <property type="match status" value="1"/>
</dbReference>
<evidence type="ECO:0000313" key="2">
    <source>
        <dbReference type="EMBL" id="GAA4043600.1"/>
    </source>
</evidence>
<evidence type="ECO:0000313" key="3">
    <source>
        <dbReference type="Proteomes" id="UP001424459"/>
    </source>
</evidence>
<dbReference type="EMBL" id="BAABBR010000001">
    <property type="protein sequence ID" value="GAA4043600.1"/>
    <property type="molecule type" value="Genomic_DNA"/>
</dbReference>
<gene>
    <name evidence="2" type="ORF">GCM10022281_26030</name>
</gene>